<dbReference type="InterPro" id="IPR018502">
    <property type="entry name" value="Annexin_repeat"/>
</dbReference>
<accession>A0AAD5ZX44</accession>
<keyword evidence="2" id="KW-0677">Repeat</keyword>
<dbReference type="GO" id="GO:0005737">
    <property type="term" value="C:cytoplasm"/>
    <property type="evidence" value="ECO:0007669"/>
    <property type="project" value="TreeGrafter"/>
</dbReference>
<dbReference type="PRINTS" id="PR01814">
    <property type="entry name" value="ANNEXINPLANT"/>
</dbReference>
<evidence type="ECO:0000256" key="3">
    <source>
        <dbReference type="ARBA" id="ARBA00022837"/>
    </source>
</evidence>
<dbReference type="InterPro" id="IPR037104">
    <property type="entry name" value="Annexin_sf"/>
</dbReference>
<dbReference type="GO" id="GO:0005886">
    <property type="term" value="C:plasma membrane"/>
    <property type="evidence" value="ECO:0007669"/>
    <property type="project" value="TreeGrafter"/>
</dbReference>
<feature type="binding site" evidence="6">
    <location>
        <position position="226"/>
    </location>
    <ligand>
        <name>Ca(2+)</name>
        <dbReference type="ChEBI" id="CHEBI:29108"/>
        <label>1</label>
    </ligand>
</feature>
<dbReference type="Proteomes" id="UP001210211">
    <property type="component" value="Unassembled WGS sequence"/>
</dbReference>
<dbReference type="GO" id="GO:0009651">
    <property type="term" value="P:response to salt stress"/>
    <property type="evidence" value="ECO:0007669"/>
    <property type="project" value="TreeGrafter"/>
</dbReference>
<reference evidence="7 8" key="1">
    <citation type="journal article" date="2022" name="Cell">
        <title>Repeat-based holocentromeres influence genome architecture and karyotype evolution.</title>
        <authorList>
            <person name="Hofstatter P.G."/>
            <person name="Thangavel G."/>
            <person name="Lux T."/>
            <person name="Neumann P."/>
            <person name="Vondrak T."/>
            <person name="Novak P."/>
            <person name="Zhang M."/>
            <person name="Costa L."/>
            <person name="Castellani M."/>
            <person name="Scott A."/>
            <person name="Toegelov H."/>
            <person name="Fuchs J."/>
            <person name="Mata-Sucre Y."/>
            <person name="Dias Y."/>
            <person name="Vanzela A.L.L."/>
            <person name="Huettel B."/>
            <person name="Almeida C.C.S."/>
            <person name="Simkova H."/>
            <person name="Souza G."/>
            <person name="Pedrosa-Harand A."/>
            <person name="Macas J."/>
            <person name="Mayer K.F.X."/>
            <person name="Houben A."/>
            <person name="Marques A."/>
        </authorList>
    </citation>
    <scope>NUCLEOTIDE SEQUENCE [LARGE SCALE GENOMIC DNA]</scope>
    <source>
        <strain evidence="7">RhyTen1mFocal</strain>
    </source>
</reference>
<keyword evidence="4" id="KW-0041">Annexin</keyword>
<dbReference type="PRINTS" id="PR00196">
    <property type="entry name" value="ANNEXIN"/>
</dbReference>
<name>A0AAD5ZX44_9POAL</name>
<evidence type="ECO:0000256" key="2">
    <source>
        <dbReference type="ARBA" id="ARBA00022737"/>
    </source>
</evidence>
<keyword evidence="1 6" id="KW-0479">Metal-binding</keyword>
<proteinExistence type="predicted"/>
<dbReference type="EMBL" id="JAMRDG010000001">
    <property type="protein sequence ID" value="KAJ3705662.1"/>
    <property type="molecule type" value="Genomic_DNA"/>
</dbReference>
<evidence type="ECO:0008006" key="9">
    <source>
        <dbReference type="Google" id="ProtNLM"/>
    </source>
</evidence>
<dbReference type="GO" id="GO:0009414">
    <property type="term" value="P:response to water deprivation"/>
    <property type="evidence" value="ECO:0007669"/>
    <property type="project" value="TreeGrafter"/>
</dbReference>
<gene>
    <name evidence="7" type="ORF">LUZ61_009367</name>
</gene>
<dbReference type="AlphaFoldDB" id="A0AAD5ZX44"/>
<dbReference type="GO" id="GO:0005544">
    <property type="term" value="F:calcium-dependent phospholipid binding"/>
    <property type="evidence" value="ECO:0007669"/>
    <property type="project" value="UniProtKB-KW"/>
</dbReference>
<dbReference type="GO" id="GO:0009409">
    <property type="term" value="P:response to cold"/>
    <property type="evidence" value="ECO:0007669"/>
    <property type="project" value="TreeGrafter"/>
</dbReference>
<evidence type="ECO:0000313" key="7">
    <source>
        <dbReference type="EMBL" id="KAJ3705662.1"/>
    </source>
</evidence>
<keyword evidence="8" id="KW-1185">Reference proteome</keyword>
<dbReference type="InterPro" id="IPR001464">
    <property type="entry name" value="Annexin"/>
</dbReference>
<evidence type="ECO:0000256" key="4">
    <source>
        <dbReference type="ARBA" id="ARBA00023216"/>
    </source>
</evidence>
<dbReference type="GO" id="GO:0001786">
    <property type="term" value="F:phosphatidylserine binding"/>
    <property type="evidence" value="ECO:0007669"/>
    <property type="project" value="TreeGrafter"/>
</dbReference>
<dbReference type="PANTHER" id="PTHR10502:SF207">
    <property type="entry name" value="OS09G0368850 PROTEIN"/>
    <property type="match status" value="1"/>
</dbReference>
<dbReference type="SMART" id="SM00335">
    <property type="entry name" value="ANX"/>
    <property type="match status" value="3"/>
</dbReference>
<evidence type="ECO:0000256" key="1">
    <source>
        <dbReference type="ARBA" id="ARBA00022723"/>
    </source>
</evidence>
<evidence type="ECO:0000256" key="6">
    <source>
        <dbReference type="PIRSR" id="PIRSR609118-1"/>
    </source>
</evidence>
<dbReference type="SUPFAM" id="SSF47874">
    <property type="entry name" value="Annexin"/>
    <property type="match status" value="1"/>
</dbReference>
<dbReference type="GO" id="GO:0005509">
    <property type="term" value="F:calcium ion binding"/>
    <property type="evidence" value="ECO:0007669"/>
    <property type="project" value="InterPro"/>
</dbReference>
<sequence length="251" mass="28447">MQRLAYLRAISPCNQDAEFIREALFGRNLNINKITEIICTRLSSQIVSLKQAYQSQYNTSLDRDISHKTNGTLKEVLLAILSSSNYNGGNVNATVSICDAKILYEAVESGQYVDQRCILSLIKQRSTEQLKAILCSYKQLYGYEFMKFLKTEKCGEFGKSLHAVIKCIQFPEKHFAKQIRLSVKNGNAREVLIYTVVTRAGVDVKNVNQVFAKKTGWSLESLIRNEFSGSSHVDKYFEYVGDFLVALIKIL</sequence>
<evidence type="ECO:0000256" key="5">
    <source>
        <dbReference type="ARBA" id="ARBA00023302"/>
    </source>
</evidence>
<dbReference type="GO" id="GO:0009408">
    <property type="term" value="P:response to heat"/>
    <property type="evidence" value="ECO:0007669"/>
    <property type="project" value="TreeGrafter"/>
</dbReference>
<protein>
    <recommendedName>
        <fullName evidence="9">Annexin</fullName>
    </recommendedName>
</protein>
<keyword evidence="5" id="KW-0111">Calcium/phospholipid-binding</keyword>
<evidence type="ECO:0000313" key="8">
    <source>
        <dbReference type="Proteomes" id="UP001210211"/>
    </source>
</evidence>
<dbReference type="PANTHER" id="PTHR10502">
    <property type="entry name" value="ANNEXIN"/>
    <property type="match status" value="1"/>
</dbReference>
<dbReference type="InterPro" id="IPR009118">
    <property type="entry name" value="AnnexinD_plant"/>
</dbReference>
<organism evidence="7 8">
    <name type="scientific">Rhynchospora tenuis</name>
    <dbReference type="NCBI Taxonomy" id="198213"/>
    <lineage>
        <taxon>Eukaryota</taxon>
        <taxon>Viridiplantae</taxon>
        <taxon>Streptophyta</taxon>
        <taxon>Embryophyta</taxon>
        <taxon>Tracheophyta</taxon>
        <taxon>Spermatophyta</taxon>
        <taxon>Magnoliopsida</taxon>
        <taxon>Liliopsida</taxon>
        <taxon>Poales</taxon>
        <taxon>Cyperaceae</taxon>
        <taxon>Cyperoideae</taxon>
        <taxon>Rhynchosporeae</taxon>
        <taxon>Rhynchospora</taxon>
    </lineage>
</organism>
<comment type="caution">
    <text evidence="7">The sequence shown here is derived from an EMBL/GenBank/DDBJ whole genome shotgun (WGS) entry which is preliminary data.</text>
</comment>
<dbReference type="Gene3D" id="1.10.220.10">
    <property type="entry name" value="Annexin"/>
    <property type="match status" value="3"/>
</dbReference>
<dbReference type="PROSITE" id="PS51897">
    <property type="entry name" value="ANNEXIN_2"/>
    <property type="match status" value="1"/>
</dbReference>
<keyword evidence="3 6" id="KW-0106">Calcium</keyword>
<feature type="binding site" evidence="6">
    <location>
        <position position="186"/>
    </location>
    <ligand>
        <name>Ca(2+)</name>
        <dbReference type="ChEBI" id="CHEBI:29108"/>
        <label>1</label>
    </ligand>
</feature>
<dbReference type="Pfam" id="PF00191">
    <property type="entry name" value="Annexin"/>
    <property type="match status" value="3"/>
</dbReference>